<dbReference type="AlphaFoldDB" id="A0A2N3IHF1"/>
<gene>
    <name evidence="1" type="ORF">Rain11_1191</name>
</gene>
<keyword evidence="2" id="KW-1185">Reference proteome</keyword>
<organism evidence="1 2">
    <name type="scientific">Raineya orbicola</name>
    <dbReference type="NCBI Taxonomy" id="2016530"/>
    <lineage>
        <taxon>Bacteria</taxon>
        <taxon>Pseudomonadati</taxon>
        <taxon>Bacteroidota</taxon>
        <taxon>Cytophagia</taxon>
        <taxon>Cytophagales</taxon>
        <taxon>Raineyaceae</taxon>
        <taxon>Raineya</taxon>
    </lineage>
</organism>
<dbReference type="Proteomes" id="UP000233387">
    <property type="component" value="Unassembled WGS sequence"/>
</dbReference>
<dbReference type="RefSeq" id="WP_101358460.1">
    <property type="nucleotide sequence ID" value="NZ_NKXO01000016.1"/>
</dbReference>
<dbReference type="Pfam" id="PF21980">
    <property type="entry name" value="MksE"/>
    <property type="match status" value="1"/>
</dbReference>
<dbReference type="InterPro" id="IPR053841">
    <property type="entry name" value="MksE"/>
</dbReference>
<protein>
    <recommendedName>
        <fullName evidence="3">DUF4194 domain-containing protein</fullName>
    </recommendedName>
</protein>
<reference evidence="1 2" key="1">
    <citation type="submission" date="2017-06" db="EMBL/GenBank/DDBJ databases">
        <title>Raineya orbicola gen. nov., sp. nov. a slightly thermophilic bacterium of the phylum Bacteroidetes and the description of Raineyaceae fam. nov.</title>
        <authorList>
            <person name="Albuquerque L."/>
            <person name="Polonia A.R.M."/>
            <person name="Barroso C."/>
            <person name="Froufe H.J.C."/>
            <person name="Lage O."/>
            <person name="Lobo-Da-Cunha A."/>
            <person name="Egas C."/>
            <person name="Da Costa M.S."/>
        </authorList>
    </citation>
    <scope>NUCLEOTIDE SEQUENCE [LARGE SCALE GENOMIC DNA]</scope>
    <source>
        <strain evidence="1 2">SPSPC-11</strain>
    </source>
</reference>
<dbReference type="OrthoDB" id="979470at2"/>
<evidence type="ECO:0008006" key="3">
    <source>
        <dbReference type="Google" id="ProtNLM"/>
    </source>
</evidence>
<name>A0A2N3IHF1_9BACT</name>
<proteinExistence type="predicted"/>
<dbReference type="EMBL" id="NKXO01000016">
    <property type="protein sequence ID" value="PKQ69736.1"/>
    <property type="molecule type" value="Genomic_DNA"/>
</dbReference>
<accession>A0A2N3IHF1</accession>
<evidence type="ECO:0000313" key="2">
    <source>
        <dbReference type="Proteomes" id="UP000233387"/>
    </source>
</evidence>
<comment type="caution">
    <text evidence="1">The sequence shown here is derived from an EMBL/GenBank/DDBJ whole genome shotgun (WGS) entry which is preliminary data.</text>
</comment>
<evidence type="ECO:0000313" key="1">
    <source>
        <dbReference type="EMBL" id="PKQ69736.1"/>
    </source>
</evidence>
<sequence>MTFEAPKYHYEIVNDLLKGKFILRNEVHFEILTKEQDFYKAFFKESFGYELVLRKEFAYLLSKNTSEEFSKRFTVILSILCYEWNLQGRDIKDRIENGSFSVLEIQTLLENSTYSDIFRLIELKEEGIEKFLKELDQRNIIKLDNSKETFEFTKAVDLFFEFAKEIATNKLAKLNE</sequence>